<evidence type="ECO:0000313" key="9">
    <source>
        <dbReference type="Proteomes" id="UP000276232"/>
    </source>
</evidence>
<dbReference type="GO" id="GO:0055085">
    <property type="term" value="P:transmembrane transport"/>
    <property type="evidence" value="ECO:0007669"/>
    <property type="project" value="InterPro"/>
</dbReference>
<keyword evidence="4 6" id="KW-0472">Membrane</keyword>
<evidence type="ECO:0000256" key="1">
    <source>
        <dbReference type="ARBA" id="ARBA00004370"/>
    </source>
</evidence>
<name>A0A3N1HK06_9ACTN</name>
<evidence type="ECO:0000313" key="8">
    <source>
        <dbReference type="EMBL" id="ROP42820.1"/>
    </source>
</evidence>
<proteinExistence type="predicted"/>
<feature type="domain" description="Mechanosensitive ion channel MscS" evidence="7">
    <location>
        <begin position="204"/>
        <end position="271"/>
    </location>
</feature>
<evidence type="ECO:0000256" key="3">
    <source>
        <dbReference type="ARBA" id="ARBA00022989"/>
    </source>
</evidence>
<comment type="subcellular location">
    <subcellularLocation>
        <location evidence="1">Membrane</location>
    </subcellularLocation>
</comment>
<gene>
    <name evidence="8" type="ORF">EDC03_2107</name>
</gene>
<accession>A0A3N1HK06</accession>
<sequence length="488" mass="52086">MHLPALLATTAPDEEGSGAVTEAALPSDIVEASASTVLLYLLVGVAAAFVVGLLVTGVARRVGRRSAVVADVEQRARRPFRVLLVVVAARVVLEAATLQAGWAEPLAYVANLVIIAMVAWIVASAVFVLEDVTLSRYGTDVADNRRARRVQTQASLLRRLTVAIIVVFAVGAMLLTIPGAREYGATLFASAGVVGIVAGLAAQTSIANLFAGLQIAFTDGIRVDDVVVVEGEWGRIEEITLTYVVVHVWDDRRLILPSTYFTTTPFENWTRKDSQVMGTVMLDVDWSVPLEGLRAELDRVLAATDRWDGRVGLLQVMDAVGGAINLRVIVSAVDGPTLADLRAEVREALVVWMQVNAPDALPRSRVADVAGGATTGGRPVHEEREEPRLPVEQRTGTHPTPPAPPAPRRAGSADEQRPAPSTGETGLFTGSIAAVTRARDFQGPGESEMAERRAADAARSGERDGADTADEPRSWRDELAADRDPAQR</sequence>
<keyword evidence="9" id="KW-1185">Reference proteome</keyword>
<evidence type="ECO:0000256" key="6">
    <source>
        <dbReference type="SAM" id="Phobius"/>
    </source>
</evidence>
<dbReference type="Pfam" id="PF00924">
    <property type="entry name" value="MS_channel_2nd"/>
    <property type="match status" value="1"/>
</dbReference>
<dbReference type="SUPFAM" id="SSF50182">
    <property type="entry name" value="Sm-like ribonucleoproteins"/>
    <property type="match status" value="1"/>
</dbReference>
<comment type="caution">
    <text evidence="8">The sequence shown here is derived from an EMBL/GenBank/DDBJ whole genome shotgun (WGS) entry which is preliminary data.</text>
</comment>
<dbReference type="Proteomes" id="UP000276232">
    <property type="component" value="Unassembled WGS sequence"/>
</dbReference>
<feature type="compositionally biased region" description="Basic and acidic residues" evidence="5">
    <location>
        <begin position="379"/>
        <end position="391"/>
    </location>
</feature>
<evidence type="ECO:0000256" key="2">
    <source>
        <dbReference type="ARBA" id="ARBA00022692"/>
    </source>
</evidence>
<dbReference type="InterPro" id="IPR023408">
    <property type="entry name" value="MscS_beta-dom_sf"/>
</dbReference>
<dbReference type="InterPro" id="IPR010920">
    <property type="entry name" value="LSM_dom_sf"/>
</dbReference>
<feature type="compositionally biased region" description="Basic and acidic residues" evidence="5">
    <location>
        <begin position="449"/>
        <end position="488"/>
    </location>
</feature>
<evidence type="ECO:0000259" key="7">
    <source>
        <dbReference type="Pfam" id="PF00924"/>
    </source>
</evidence>
<reference evidence="8 9" key="1">
    <citation type="journal article" date="2015" name="Stand. Genomic Sci.">
        <title>Genomic Encyclopedia of Bacterial and Archaeal Type Strains, Phase III: the genomes of soil and plant-associated and newly described type strains.</title>
        <authorList>
            <person name="Whitman W.B."/>
            <person name="Woyke T."/>
            <person name="Klenk H.P."/>
            <person name="Zhou Y."/>
            <person name="Lilburn T.G."/>
            <person name="Beck B.J."/>
            <person name="De Vos P."/>
            <person name="Vandamme P."/>
            <person name="Eisen J.A."/>
            <person name="Garrity G."/>
            <person name="Hugenholtz P."/>
            <person name="Kyrpides N.C."/>
        </authorList>
    </citation>
    <scope>NUCLEOTIDE SEQUENCE [LARGE SCALE GENOMIC DNA]</scope>
    <source>
        <strain evidence="8 9">CECT 7306</strain>
    </source>
</reference>
<dbReference type="PANTHER" id="PTHR30566:SF25">
    <property type="entry name" value="INNER MEMBRANE PROTEIN"/>
    <property type="match status" value="1"/>
</dbReference>
<dbReference type="Gene3D" id="1.10.287.1260">
    <property type="match status" value="1"/>
</dbReference>
<keyword evidence="2 6" id="KW-0812">Transmembrane</keyword>
<dbReference type="PANTHER" id="PTHR30566">
    <property type="entry name" value="YNAI-RELATED MECHANOSENSITIVE ION CHANNEL"/>
    <property type="match status" value="1"/>
</dbReference>
<dbReference type="RefSeq" id="WP_199720155.1">
    <property type="nucleotide sequence ID" value="NZ_RJKN01000005.1"/>
</dbReference>
<dbReference type="InParanoid" id="A0A3N1HK06"/>
<feature type="transmembrane region" description="Helical" evidence="6">
    <location>
        <begin position="80"/>
        <end position="102"/>
    </location>
</feature>
<feature type="transmembrane region" description="Helical" evidence="6">
    <location>
        <begin position="183"/>
        <end position="202"/>
    </location>
</feature>
<dbReference type="AlphaFoldDB" id="A0A3N1HK06"/>
<dbReference type="Gene3D" id="2.30.30.60">
    <property type="match status" value="1"/>
</dbReference>
<dbReference type="GO" id="GO:0016020">
    <property type="term" value="C:membrane"/>
    <property type="evidence" value="ECO:0007669"/>
    <property type="project" value="UniProtKB-SubCell"/>
</dbReference>
<organism evidence="8 9">
    <name type="scientific">Pseudokineococcus lusitanus</name>
    <dbReference type="NCBI Taxonomy" id="763993"/>
    <lineage>
        <taxon>Bacteria</taxon>
        <taxon>Bacillati</taxon>
        <taxon>Actinomycetota</taxon>
        <taxon>Actinomycetes</taxon>
        <taxon>Kineosporiales</taxon>
        <taxon>Kineosporiaceae</taxon>
        <taxon>Pseudokineococcus</taxon>
    </lineage>
</organism>
<feature type="transmembrane region" description="Helical" evidence="6">
    <location>
        <begin position="156"/>
        <end position="177"/>
    </location>
</feature>
<protein>
    <submittedName>
        <fullName evidence="8">Small-conductance mechanosensitive channel</fullName>
    </submittedName>
</protein>
<evidence type="ECO:0000256" key="4">
    <source>
        <dbReference type="ARBA" id="ARBA00023136"/>
    </source>
</evidence>
<feature type="region of interest" description="Disordered" evidence="5">
    <location>
        <begin position="368"/>
        <end position="488"/>
    </location>
</feature>
<keyword evidence="3 6" id="KW-1133">Transmembrane helix</keyword>
<dbReference type="EMBL" id="RJKN01000005">
    <property type="protein sequence ID" value="ROP42820.1"/>
    <property type="molecule type" value="Genomic_DNA"/>
</dbReference>
<feature type="transmembrane region" description="Helical" evidence="6">
    <location>
        <begin position="108"/>
        <end position="129"/>
    </location>
</feature>
<evidence type="ECO:0000256" key="5">
    <source>
        <dbReference type="SAM" id="MobiDB-lite"/>
    </source>
</evidence>
<dbReference type="InterPro" id="IPR006685">
    <property type="entry name" value="MscS_channel_2nd"/>
</dbReference>
<feature type="transmembrane region" description="Helical" evidence="6">
    <location>
        <begin position="37"/>
        <end position="59"/>
    </location>
</feature>